<dbReference type="KEGG" id="aaa:Acav_0502"/>
<reference evidence="2" key="1">
    <citation type="submission" date="2011-02" db="EMBL/GenBank/DDBJ databases">
        <title>Complete sequence of Acidovorax avenae subsp. avenae ATCC 19860.</title>
        <authorList>
            <consortium name="US DOE Joint Genome Institute"/>
            <person name="Lucas S."/>
            <person name="Copeland A."/>
            <person name="Lapidus A."/>
            <person name="Cheng J.-F."/>
            <person name="Goodwin L."/>
            <person name="Pitluck S."/>
            <person name="Chertkov O."/>
            <person name="Held B."/>
            <person name="Detter J.C."/>
            <person name="Han C."/>
            <person name="Tapia R."/>
            <person name="Land M."/>
            <person name="Hauser L."/>
            <person name="Kyrpides N."/>
            <person name="Ivanova N."/>
            <person name="Ovchinnikova G."/>
            <person name="Pagani I."/>
            <person name="Gordon S."/>
            <person name="Woyke T."/>
        </authorList>
    </citation>
    <scope>NUCLEOTIDE SEQUENCE</scope>
    <source>
        <strain evidence="2">ATCC 19860</strain>
    </source>
</reference>
<dbReference type="EMBL" id="CP002521">
    <property type="protein sequence ID" value="ADX44425.1"/>
    <property type="molecule type" value="Genomic_DNA"/>
</dbReference>
<feature type="transmembrane region" description="Helical" evidence="1">
    <location>
        <begin position="598"/>
        <end position="622"/>
    </location>
</feature>
<gene>
    <name evidence="2" type="ordered locus">Acav_0502</name>
</gene>
<proteinExistence type="predicted"/>
<dbReference type="Proteomes" id="UP000002482">
    <property type="component" value="Chromosome"/>
</dbReference>
<dbReference type="OrthoDB" id="5688397at2"/>
<evidence type="ECO:0000313" key="3">
    <source>
        <dbReference type="Proteomes" id="UP000002482"/>
    </source>
</evidence>
<sequence length="664" mass="72419">MSRRPPAPQPGTLLADLDPSAPLARRHLWLIECLAWVRGDCRSPEEAVARLARLVEAAESDAGVRARLQAWWSALVGTVDITTLLADFGFAPRTALASEVAERLRYKLLPGSPETIDASELFMLALPHEFDAQWLALLDEALLARLLAVLAPAGDGGGATRWQHSLLDAITYCAGQILSTGFAPELRLRMSDSARDAQPFHALIRDVESLRVEVLHQLRTTDRLDEAVLRLRERLEACRAAAATVYSHFEDNGISVGLVFRLRQLRERILRVRDLLDCLLSPEPAASAARLMARLVTVGRERRSLRALIASNSSLLAAKVAERSAETGEHYITRTGAEYRAMVAKAAGGGFVMAFTTLMKFGIVALALSSFWSGFWAGMNYAVSFVLVMLLHCTVATKQPAMTAPAMAAKLKELQTTEAVESFVDEVTHLVRSQVAAILGNVLVVFPTVAGLTLAIAWATGSPAIDQAQARHVLQSLQLAGPSLLYAAFTGVLLFASSIIAGWAENWFVLHRLDSALRYNPRITGLLGRERAVRWARFWRENLSGFAANVSLGFMLGLVPAFSAFFGLGLDVRHVTLSTGQLGAALTSLGTAALHQPAFWWAAATLPFIGALNVTVSFYLAFRLALRAHNVTRVDRARLTAALRGRLRHAPLQFFVPRRMATQA</sequence>
<accession>F0Q5C6</accession>
<keyword evidence="3" id="KW-1185">Reference proteome</keyword>
<keyword evidence="1" id="KW-1133">Transmembrane helix</keyword>
<dbReference type="GeneID" id="34236230"/>
<organism evidence="2 3">
    <name type="scientific">Paracidovorax avenae (strain ATCC 19860 / DSM 7227 / CCUG 15838 / JCM 20985 / LMG 2117 / NCPPB 1011)</name>
    <name type="common">Acidovorax avenae</name>
    <dbReference type="NCBI Taxonomy" id="643561"/>
    <lineage>
        <taxon>Bacteria</taxon>
        <taxon>Pseudomonadati</taxon>
        <taxon>Pseudomonadota</taxon>
        <taxon>Betaproteobacteria</taxon>
        <taxon>Burkholderiales</taxon>
        <taxon>Comamonadaceae</taxon>
        <taxon>Paracidovorax</taxon>
    </lineage>
</organism>
<keyword evidence="1" id="KW-0812">Transmembrane</keyword>
<feature type="transmembrane region" description="Helical" evidence="1">
    <location>
        <begin position="479"/>
        <end position="504"/>
    </location>
</feature>
<dbReference type="InterPro" id="IPR011385">
    <property type="entry name" value="Site-sp_rcmbase"/>
</dbReference>
<keyword evidence="1" id="KW-0472">Membrane</keyword>
<dbReference type="AlphaFoldDB" id="F0Q5C6"/>
<dbReference type="HOGENOM" id="CLU_023672_0_0_4"/>
<evidence type="ECO:0000313" key="2">
    <source>
        <dbReference type="EMBL" id="ADX44425.1"/>
    </source>
</evidence>
<feature type="transmembrane region" description="Helical" evidence="1">
    <location>
        <begin position="378"/>
        <end position="397"/>
    </location>
</feature>
<dbReference type="RefSeq" id="WP_013592995.1">
    <property type="nucleotide sequence ID" value="NC_015138.1"/>
</dbReference>
<protein>
    <submittedName>
        <fullName evidence="2">Site-specific recombinase Gcr</fullName>
    </submittedName>
</protein>
<evidence type="ECO:0000256" key="1">
    <source>
        <dbReference type="SAM" id="Phobius"/>
    </source>
</evidence>
<dbReference type="Pfam" id="PF10136">
    <property type="entry name" value="SpecificRecomb"/>
    <property type="match status" value="1"/>
</dbReference>
<name>F0Q5C6_PARA1</name>
<feature type="transmembrane region" description="Helical" evidence="1">
    <location>
        <begin position="546"/>
        <end position="568"/>
    </location>
</feature>
<dbReference type="PIRSF" id="PIRSF015380">
    <property type="entry name" value="Site-sp_rcmb"/>
    <property type="match status" value="1"/>
</dbReference>
<feature type="transmembrane region" description="Helical" evidence="1">
    <location>
        <begin position="350"/>
        <end position="372"/>
    </location>
</feature>
<feature type="transmembrane region" description="Helical" evidence="1">
    <location>
        <begin position="438"/>
        <end position="459"/>
    </location>
</feature>